<comment type="caution">
    <text evidence="1">The sequence shown here is derived from an EMBL/GenBank/DDBJ whole genome shotgun (WGS) entry which is preliminary data.</text>
</comment>
<proteinExistence type="predicted"/>
<feature type="non-terminal residue" evidence="1">
    <location>
        <position position="210"/>
    </location>
</feature>
<protein>
    <submittedName>
        <fullName evidence="1">Uncharacterized protein</fullName>
    </submittedName>
</protein>
<accession>A0A9P1EA27</accession>
<evidence type="ECO:0000313" key="1">
    <source>
        <dbReference type="EMBL" id="CAH9089893.1"/>
    </source>
</evidence>
<dbReference type="EMBL" id="CAMAPE010000021">
    <property type="protein sequence ID" value="CAH9089893.1"/>
    <property type="molecule type" value="Genomic_DNA"/>
</dbReference>
<name>A0A9P1EA27_CUSEU</name>
<reference evidence="1" key="1">
    <citation type="submission" date="2022-07" db="EMBL/GenBank/DDBJ databases">
        <authorList>
            <person name="Macas J."/>
            <person name="Novak P."/>
            <person name="Neumann P."/>
        </authorList>
    </citation>
    <scope>NUCLEOTIDE SEQUENCE</scope>
</reference>
<keyword evidence="2" id="KW-1185">Reference proteome</keyword>
<gene>
    <name evidence="1" type="ORF">CEURO_LOCUS11030</name>
</gene>
<organism evidence="1 2">
    <name type="scientific">Cuscuta europaea</name>
    <name type="common">European dodder</name>
    <dbReference type="NCBI Taxonomy" id="41803"/>
    <lineage>
        <taxon>Eukaryota</taxon>
        <taxon>Viridiplantae</taxon>
        <taxon>Streptophyta</taxon>
        <taxon>Embryophyta</taxon>
        <taxon>Tracheophyta</taxon>
        <taxon>Spermatophyta</taxon>
        <taxon>Magnoliopsida</taxon>
        <taxon>eudicotyledons</taxon>
        <taxon>Gunneridae</taxon>
        <taxon>Pentapetalae</taxon>
        <taxon>asterids</taxon>
        <taxon>lamiids</taxon>
        <taxon>Solanales</taxon>
        <taxon>Convolvulaceae</taxon>
        <taxon>Cuscuteae</taxon>
        <taxon>Cuscuta</taxon>
        <taxon>Cuscuta subgen. Cuscuta</taxon>
    </lineage>
</organism>
<dbReference type="AlphaFoldDB" id="A0A9P1EA27"/>
<dbReference type="Proteomes" id="UP001152484">
    <property type="component" value="Unassembled WGS sequence"/>
</dbReference>
<evidence type="ECO:0000313" key="2">
    <source>
        <dbReference type="Proteomes" id="UP001152484"/>
    </source>
</evidence>
<sequence>MSGGRSDDPIFQEPSLDRQDPLLVPEIPFAIDADRKRFQTWGRFRSLLPPMILDQGMLETWGYWSDIDTLLGDSLWWSILSIEERASFPLTIKFLCSLHFTHYGQTIQIAGAIGSETRMRFTILGIEHSITVAELGWRMGLYAPAYTQTDEFRALPTHLPKGFDIDEFWHTHSTDTGVFFVRTPWRPDGGRHTGIHSHSCYLVVFLDDLT</sequence>